<dbReference type="RefSeq" id="WP_189127985.1">
    <property type="nucleotide sequence ID" value="NZ_BMNH01000029.1"/>
</dbReference>
<reference evidence="2" key="1">
    <citation type="journal article" date="2014" name="Int. J. Syst. Evol. Microbiol.">
        <title>Complete genome sequence of Corynebacterium casei LMG S-19264T (=DSM 44701T), isolated from a smear-ripened cheese.</title>
        <authorList>
            <consortium name="US DOE Joint Genome Institute (JGI-PGF)"/>
            <person name="Walter F."/>
            <person name="Albersmeier A."/>
            <person name="Kalinowski J."/>
            <person name="Ruckert C."/>
        </authorList>
    </citation>
    <scope>NUCLEOTIDE SEQUENCE</scope>
    <source>
        <strain evidence="2">CGMCC 4.7368</strain>
    </source>
</reference>
<dbReference type="InterPro" id="IPR026449">
    <property type="entry name" value="GRASP_SAV_5884"/>
</dbReference>
<feature type="domain" description="MvdD-like pre-ATP grasp" evidence="1">
    <location>
        <begin position="6"/>
        <end position="120"/>
    </location>
</feature>
<dbReference type="EMBL" id="BMNH01000029">
    <property type="protein sequence ID" value="GGO79663.1"/>
    <property type="molecule type" value="Genomic_DNA"/>
</dbReference>
<sequence length="317" mass="34268">MTDAPVLVVTSVDDATADPVAQRLFERGVPVARLDPADFLGAEARMSARFGSHGMSGRIRTASREVELCGVRAVWWRRPTPYRERAGRPEPIARFAVNEAGIGFGGVLAALPDCLWVNHPWRNHAAEHKPAQLVTAAACGFTVPETLVTNEVDEARAFADGYAPVVYKPLRHAVLPAADGRAGMIWVGPVVSASLDDSVAGTAHMFQAQVDKVADVRVTVVGRWLFAVRIDGGLLDWRADYDALAYTRIGCPAEVEAAIHRYMAGFGLMFGAFDFALTAAGAWVFLECNPNGQWAWIAEQEDAVADALADLLEKGRI</sequence>
<dbReference type="GO" id="GO:0018169">
    <property type="term" value="F:ribosomal S6-glutamic acid ligase activity"/>
    <property type="evidence" value="ECO:0007669"/>
    <property type="project" value="TreeGrafter"/>
</dbReference>
<dbReference type="InterPro" id="IPR048936">
    <property type="entry name" value="MvdD-like_ATPgrasp"/>
</dbReference>
<evidence type="ECO:0000313" key="2">
    <source>
        <dbReference type="EMBL" id="GGO79663.1"/>
    </source>
</evidence>
<dbReference type="SUPFAM" id="SSF56059">
    <property type="entry name" value="Glutathione synthetase ATP-binding domain-like"/>
    <property type="match status" value="1"/>
</dbReference>
<reference evidence="2" key="2">
    <citation type="submission" date="2020-09" db="EMBL/GenBank/DDBJ databases">
        <authorList>
            <person name="Sun Q."/>
            <person name="Zhou Y."/>
        </authorList>
    </citation>
    <scope>NUCLEOTIDE SEQUENCE</scope>
    <source>
        <strain evidence="2">CGMCC 4.7368</strain>
    </source>
</reference>
<evidence type="ECO:0000259" key="1">
    <source>
        <dbReference type="Pfam" id="PF21068"/>
    </source>
</evidence>
<dbReference type="NCBIfam" id="TIGR04187">
    <property type="entry name" value="GRASP_SAV_5884"/>
    <property type="match status" value="1"/>
</dbReference>
<evidence type="ECO:0000313" key="3">
    <source>
        <dbReference type="Proteomes" id="UP000646523"/>
    </source>
</evidence>
<dbReference type="GO" id="GO:0009432">
    <property type="term" value="P:SOS response"/>
    <property type="evidence" value="ECO:0007669"/>
    <property type="project" value="TreeGrafter"/>
</dbReference>
<comment type="caution">
    <text evidence="2">The sequence shown here is derived from an EMBL/GenBank/DDBJ whole genome shotgun (WGS) entry which is preliminary data.</text>
</comment>
<dbReference type="GO" id="GO:0005737">
    <property type="term" value="C:cytoplasm"/>
    <property type="evidence" value="ECO:0007669"/>
    <property type="project" value="TreeGrafter"/>
</dbReference>
<name>A0A917ZBF1_9ACTN</name>
<dbReference type="Gene3D" id="3.30.470.20">
    <property type="entry name" value="ATP-grasp fold, B domain"/>
    <property type="match status" value="1"/>
</dbReference>
<dbReference type="Pfam" id="PF21068">
    <property type="entry name" value="ATPgraspMvdD"/>
    <property type="match status" value="1"/>
</dbReference>
<gene>
    <name evidence="2" type="ORF">GCM10012289_64470</name>
</gene>
<protein>
    <submittedName>
        <fullName evidence="2">ATP-grasp ribosomal peptide maturase</fullName>
    </submittedName>
</protein>
<accession>A0A917ZBF1</accession>
<dbReference type="PANTHER" id="PTHR21621">
    <property type="entry name" value="RIBOSOMAL PROTEIN S6 MODIFICATION PROTEIN"/>
    <property type="match status" value="1"/>
</dbReference>
<proteinExistence type="predicted"/>
<organism evidence="2 3">
    <name type="scientific">Nonomuraea cavernae</name>
    <dbReference type="NCBI Taxonomy" id="2045107"/>
    <lineage>
        <taxon>Bacteria</taxon>
        <taxon>Bacillati</taxon>
        <taxon>Actinomycetota</taxon>
        <taxon>Actinomycetes</taxon>
        <taxon>Streptosporangiales</taxon>
        <taxon>Streptosporangiaceae</taxon>
        <taxon>Nonomuraea</taxon>
    </lineage>
</organism>
<dbReference type="Proteomes" id="UP000646523">
    <property type="component" value="Unassembled WGS sequence"/>
</dbReference>
<dbReference type="PANTHER" id="PTHR21621:SF0">
    <property type="entry name" value="BETA-CITRYLGLUTAMATE SYNTHASE B-RELATED"/>
    <property type="match status" value="1"/>
</dbReference>
<dbReference type="AlphaFoldDB" id="A0A917ZBF1"/>
<keyword evidence="3" id="KW-1185">Reference proteome</keyword>